<evidence type="ECO:0000313" key="2">
    <source>
        <dbReference type="Proteomes" id="UP000481583"/>
    </source>
</evidence>
<proteinExistence type="predicted"/>
<name>A0A6G4U093_9ACTN</name>
<evidence type="ECO:0000313" key="1">
    <source>
        <dbReference type="EMBL" id="NGN65180.1"/>
    </source>
</evidence>
<dbReference type="EMBL" id="JAAKZV010000054">
    <property type="protein sequence ID" value="NGN65180.1"/>
    <property type="molecule type" value="Genomic_DNA"/>
</dbReference>
<organism evidence="1 2">
    <name type="scientific">Streptomyces coryli</name>
    <dbReference type="NCBI Taxonomy" id="1128680"/>
    <lineage>
        <taxon>Bacteria</taxon>
        <taxon>Bacillati</taxon>
        <taxon>Actinomycetota</taxon>
        <taxon>Actinomycetes</taxon>
        <taxon>Kitasatosporales</taxon>
        <taxon>Streptomycetaceae</taxon>
        <taxon>Streptomyces</taxon>
    </lineage>
</organism>
<dbReference type="RefSeq" id="WP_165237360.1">
    <property type="nucleotide sequence ID" value="NZ_JAAKZV010000054.1"/>
</dbReference>
<protein>
    <recommendedName>
        <fullName evidence="3">Transposase (putative) YhgA-like domain-containing protein</fullName>
    </recommendedName>
</protein>
<evidence type="ECO:0008006" key="3">
    <source>
        <dbReference type="Google" id="ProtNLM"/>
    </source>
</evidence>
<keyword evidence="2" id="KW-1185">Reference proteome</keyword>
<gene>
    <name evidence="1" type="ORF">G5C51_14890</name>
</gene>
<sequence>MVSSNHEAMHRIFQEDPGVFARTFRALGMPLADPVAVSVFTPDLTEIRPMERRLDTLLHFETSDGEGFLLAVEAQGKRDADKAASWAYYLAFLNAKYELPTVLLVVSQDAHTARWAAGPFHFGIHEWTSMIVRPFVLGPHNVPVITDVALAAEDIPLATLSAITHSKDENAGAILRVLFSALKKIDKTTAHIFAELTELGLGSTPALDLWRDLMAADLSFFRSETSMRLRAQSRAEDIVRLLELRGIEVSDDARERILSCSDLDILTGWFDRAATASSADDVFSEDRQD</sequence>
<reference evidence="1 2" key="1">
    <citation type="submission" date="2020-02" db="EMBL/GenBank/DDBJ databases">
        <title>Whole-genome analyses of novel actinobacteria.</title>
        <authorList>
            <person name="Sahin N."/>
        </authorList>
    </citation>
    <scope>NUCLEOTIDE SEQUENCE [LARGE SCALE GENOMIC DNA]</scope>
    <source>
        <strain evidence="1 2">A7024</strain>
    </source>
</reference>
<accession>A0A6G4U093</accession>
<dbReference type="PANTHER" id="PTHR34613">
    <property type="entry name" value="SLL0800 PROTEIN"/>
    <property type="match status" value="1"/>
</dbReference>
<dbReference type="PANTHER" id="PTHR34613:SF1">
    <property type="entry name" value="SLL6017 PROTEIN"/>
    <property type="match status" value="1"/>
</dbReference>
<dbReference type="AlphaFoldDB" id="A0A6G4U093"/>
<dbReference type="Proteomes" id="UP000481583">
    <property type="component" value="Unassembled WGS sequence"/>
</dbReference>
<comment type="caution">
    <text evidence="1">The sequence shown here is derived from an EMBL/GenBank/DDBJ whole genome shotgun (WGS) entry which is preliminary data.</text>
</comment>